<feature type="binding site" evidence="7">
    <location>
        <position position="196"/>
    </location>
    <ligand>
        <name>NAD(+)</name>
        <dbReference type="ChEBI" id="CHEBI:57540"/>
    </ligand>
</feature>
<feature type="binding site" evidence="7">
    <location>
        <position position="355"/>
    </location>
    <ligand>
        <name>substrate</name>
    </ligand>
</feature>
<dbReference type="RefSeq" id="WP_088824095.1">
    <property type="nucleotide sequence ID" value="NZ_FZLN01000004.1"/>
</dbReference>
<dbReference type="InterPro" id="IPR046346">
    <property type="entry name" value="Aminoacid_DH-like_N_sf"/>
</dbReference>
<dbReference type="GO" id="GO:0004352">
    <property type="term" value="F:glutamate dehydrogenase (NAD+) activity"/>
    <property type="evidence" value="ECO:0007669"/>
    <property type="project" value="TreeGrafter"/>
</dbReference>
<dbReference type="GO" id="GO:0006538">
    <property type="term" value="P:L-glutamate catabolic process"/>
    <property type="evidence" value="ECO:0007669"/>
    <property type="project" value="TreeGrafter"/>
</dbReference>
<dbReference type="Pfam" id="PF02812">
    <property type="entry name" value="ELFV_dehydrog_N"/>
    <property type="match status" value="1"/>
</dbReference>
<dbReference type="InterPro" id="IPR014362">
    <property type="entry name" value="Glu_DH"/>
</dbReference>
<gene>
    <name evidence="11" type="ORF">SAMN05444584_1916</name>
</gene>
<evidence type="ECO:0000256" key="2">
    <source>
        <dbReference type="ARBA" id="ARBA00006382"/>
    </source>
</evidence>
<dbReference type="PANTHER" id="PTHR11606">
    <property type="entry name" value="GLUTAMATE DEHYDROGENASE"/>
    <property type="match status" value="1"/>
</dbReference>
<comment type="similarity">
    <text evidence="2 5 9">Belongs to the Glu/Leu/Phe/Val dehydrogenases family.</text>
</comment>
<comment type="function">
    <text evidence="1">Catalyzes the reversible oxidative deamination of glutamate to alpha-ketoglutarate and ammonia.</text>
</comment>
<keyword evidence="7" id="KW-0547">Nucleotide-binding</keyword>
<dbReference type="AlphaFoldDB" id="A0A217EHV1"/>
<evidence type="ECO:0000256" key="8">
    <source>
        <dbReference type="PIRSR" id="PIRSR000185-3"/>
    </source>
</evidence>
<dbReference type="SMART" id="SM00839">
    <property type="entry name" value="ELFV_dehydrog"/>
    <property type="match status" value="1"/>
</dbReference>
<feature type="active site" description="Proton donor" evidence="6">
    <location>
        <position position="112"/>
    </location>
</feature>
<evidence type="ECO:0000313" key="12">
    <source>
        <dbReference type="Proteomes" id="UP000243463"/>
    </source>
</evidence>
<evidence type="ECO:0000256" key="4">
    <source>
        <dbReference type="ARBA" id="ARBA00048584"/>
    </source>
</evidence>
<accession>A0A217EHV1</accession>
<dbReference type="GO" id="GO:0000166">
    <property type="term" value="F:nucleotide binding"/>
    <property type="evidence" value="ECO:0007669"/>
    <property type="project" value="UniProtKB-KW"/>
</dbReference>
<dbReference type="OrthoDB" id="9803297at2"/>
<dbReference type="InterPro" id="IPR006096">
    <property type="entry name" value="Glu/Leu/Phe/Val/Trp_DH_C"/>
</dbReference>
<dbReference type="InterPro" id="IPR033524">
    <property type="entry name" value="Glu/Leu/Phe/Val_DH_AS"/>
</dbReference>
<keyword evidence="12" id="KW-1185">Reference proteome</keyword>
<dbReference type="PROSITE" id="PS00074">
    <property type="entry name" value="GLFV_DEHYDROGENASE"/>
    <property type="match status" value="1"/>
</dbReference>
<dbReference type="InterPro" id="IPR006097">
    <property type="entry name" value="Glu/Leu/Phe/Val/Trp_DH_dimer"/>
</dbReference>
<dbReference type="PANTHER" id="PTHR11606:SF13">
    <property type="entry name" value="GLUTAMATE DEHYDROGENASE 1, MITOCHONDRIAL"/>
    <property type="match status" value="1"/>
</dbReference>
<dbReference type="FunFam" id="3.40.50.10860:FF:000003">
    <property type="entry name" value="Glutamate dehydrogenase"/>
    <property type="match status" value="1"/>
</dbReference>
<dbReference type="Gene3D" id="3.40.50.10860">
    <property type="entry name" value="Leucine Dehydrogenase, chain A, domain 1"/>
    <property type="match status" value="1"/>
</dbReference>
<dbReference type="Pfam" id="PF00208">
    <property type="entry name" value="ELFV_dehydrog"/>
    <property type="match status" value="1"/>
</dbReference>
<name>A0A217EHV1_9GAMM</name>
<evidence type="ECO:0000313" key="11">
    <source>
        <dbReference type="EMBL" id="SNQ29937.1"/>
    </source>
</evidence>
<organism evidence="11 12">
    <name type="scientific">Acinetobacter apis</name>
    <dbReference type="NCBI Taxonomy" id="1229165"/>
    <lineage>
        <taxon>Bacteria</taxon>
        <taxon>Pseudomonadati</taxon>
        <taxon>Pseudomonadota</taxon>
        <taxon>Gammaproteobacteria</taxon>
        <taxon>Moraxellales</taxon>
        <taxon>Moraxellaceae</taxon>
        <taxon>Acinetobacter</taxon>
    </lineage>
</organism>
<keyword evidence="7" id="KW-0520">NAD</keyword>
<reference evidence="12" key="1">
    <citation type="submission" date="2017-06" db="EMBL/GenBank/DDBJ databases">
        <authorList>
            <person name="Varghese N."/>
            <person name="Submissions S."/>
        </authorList>
    </citation>
    <scope>NUCLEOTIDE SEQUENCE [LARGE SCALE GENOMIC DNA]</scope>
    <source>
        <strain evidence="12">ANC 5114</strain>
    </source>
</reference>
<evidence type="ECO:0000256" key="6">
    <source>
        <dbReference type="PIRSR" id="PIRSR000185-1"/>
    </source>
</evidence>
<feature type="binding site" evidence="7">
    <location>
        <position position="100"/>
    </location>
    <ligand>
        <name>substrate</name>
    </ligand>
</feature>
<dbReference type="InterPro" id="IPR036291">
    <property type="entry name" value="NAD(P)-bd_dom_sf"/>
</dbReference>
<dbReference type="Gene3D" id="3.40.50.720">
    <property type="entry name" value="NAD(P)-binding Rossmann-like Domain"/>
    <property type="match status" value="1"/>
</dbReference>
<feature type="domain" description="Glutamate/phenylalanine/leucine/valine/L-tryptophan dehydrogenase C-terminal" evidence="10">
    <location>
        <begin position="189"/>
        <end position="419"/>
    </location>
</feature>
<dbReference type="EMBL" id="FZLN01000004">
    <property type="protein sequence ID" value="SNQ29937.1"/>
    <property type="molecule type" value="Genomic_DNA"/>
</dbReference>
<dbReference type="SUPFAM" id="SSF51735">
    <property type="entry name" value="NAD(P)-binding Rossmann-fold domains"/>
    <property type="match status" value="1"/>
</dbReference>
<evidence type="ECO:0000256" key="9">
    <source>
        <dbReference type="RuleBase" id="RU004417"/>
    </source>
</evidence>
<dbReference type="Proteomes" id="UP000243463">
    <property type="component" value="Unassembled WGS sequence"/>
</dbReference>
<sequence length="423" mass="46338">MTHLSYVNENTDAWQTYLAQIDRVAPHLGELAYYLDTLKRPKRTLIVDVPLVMDDGSIQHFEGYRVQHNLSRGPGKGGIRYHPSVDLNEVMALSAWMTIKTAVLNLPFGGAKGGVRVDPSKLSTRELERLTRRFTTEISPIIGPQKDIPAPDVGTNPNIMGWMMDTYSTTQGHTVTGVVTGKPVHLGGSLGRVRATGRGVFVTGLEAAKKINLTIENSKVVVQGFGNVGSEAAYLFNQANAQVVAVQDHTGTIFNPNGIDIKALQKYVEEHRGLAGFSGAEPIDNEALWDVEMDIFVPAALEGQITVERAKRLTAKLVLEGANGPTYPAADDILIERGVTIVPDVICNAGGVTVSYFEWVQDMASYFWTEDEINQRLDKLMIQAIADVWAMADQKSCSLRTAAYILACERILIARKERGIFPG</sequence>
<dbReference type="PIRSF" id="PIRSF000185">
    <property type="entry name" value="Glu_DH"/>
    <property type="match status" value="1"/>
</dbReference>
<evidence type="ECO:0000256" key="3">
    <source>
        <dbReference type="ARBA" id="ARBA00023002"/>
    </source>
</evidence>
<proteinExistence type="inferred from homology"/>
<feature type="site" description="Important for catalysis" evidence="8">
    <location>
        <position position="152"/>
    </location>
</feature>
<keyword evidence="3 5" id="KW-0560">Oxidoreductase</keyword>
<evidence type="ECO:0000256" key="7">
    <source>
        <dbReference type="PIRSR" id="PIRSR000185-2"/>
    </source>
</evidence>
<feature type="binding site" evidence="7">
    <location>
        <position position="227"/>
    </location>
    <ligand>
        <name>NAD(+)</name>
        <dbReference type="ChEBI" id="CHEBI:57540"/>
    </ligand>
</feature>
<protein>
    <recommendedName>
        <fullName evidence="5">Glutamate dehydrogenase</fullName>
    </recommendedName>
</protein>
<evidence type="ECO:0000256" key="5">
    <source>
        <dbReference type="PIRNR" id="PIRNR000185"/>
    </source>
</evidence>
<dbReference type="GO" id="GO:0004354">
    <property type="term" value="F:glutamate dehydrogenase (NADP+) activity"/>
    <property type="evidence" value="ECO:0007669"/>
    <property type="project" value="UniProtKB-EC"/>
</dbReference>
<dbReference type="InterPro" id="IPR033922">
    <property type="entry name" value="NAD_bind_Glu_DH"/>
</dbReference>
<dbReference type="PRINTS" id="PR00082">
    <property type="entry name" value="GLFDHDRGNASE"/>
</dbReference>
<evidence type="ECO:0000256" key="1">
    <source>
        <dbReference type="ARBA" id="ARBA00003868"/>
    </source>
</evidence>
<comment type="catalytic activity">
    <reaction evidence="4">
        <text>L-glutamate + NADP(+) + H2O = 2-oxoglutarate + NH4(+) + NADPH + H(+)</text>
        <dbReference type="Rhea" id="RHEA:11612"/>
        <dbReference type="ChEBI" id="CHEBI:15377"/>
        <dbReference type="ChEBI" id="CHEBI:15378"/>
        <dbReference type="ChEBI" id="CHEBI:16810"/>
        <dbReference type="ChEBI" id="CHEBI:28938"/>
        <dbReference type="ChEBI" id="CHEBI:29985"/>
        <dbReference type="ChEBI" id="CHEBI:57783"/>
        <dbReference type="ChEBI" id="CHEBI:58349"/>
        <dbReference type="EC" id="1.4.1.4"/>
    </reaction>
</comment>
<evidence type="ECO:0000259" key="10">
    <source>
        <dbReference type="SMART" id="SM00839"/>
    </source>
</evidence>
<dbReference type="InterPro" id="IPR006095">
    <property type="entry name" value="Glu/Leu/Phe/Val/Trp_DH"/>
</dbReference>
<dbReference type="CDD" id="cd01076">
    <property type="entry name" value="NAD_bind_1_Glu_DH"/>
    <property type="match status" value="1"/>
</dbReference>
<feature type="binding site" evidence="7">
    <location>
        <position position="76"/>
    </location>
    <ligand>
        <name>substrate</name>
    </ligand>
</feature>
<dbReference type="SUPFAM" id="SSF53223">
    <property type="entry name" value="Aminoacid dehydrogenase-like, N-terminal domain"/>
    <property type="match status" value="1"/>
</dbReference>